<dbReference type="GO" id="GO:0016787">
    <property type="term" value="F:hydrolase activity"/>
    <property type="evidence" value="ECO:0007669"/>
    <property type="project" value="UniProtKB-KW"/>
</dbReference>
<name>A0A9D1IPN7_9FIRM</name>
<dbReference type="Gene3D" id="1.10.10.10">
    <property type="entry name" value="Winged helix-like DNA-binding domain superfamily/Winged helix DNA-binding domain"/>
    <property type="match status" value="1"/>
</dbReference>
<dbReference type="Pfam" id="PF00293">
    <property type="entry name" value="NUDIX"/>
    <property type="match status" value="1"/>
</dbReference>
<dbReference type="SUPFAM" id="SSF55811">
    <property type="entry name" value="Nudix"/>
    <property type="match status" value="1"/>
</dbReference>
<dbReference type="Proteomes" id="UP000824074">
    <property type="component" value="Unassembled WGS sequence"/>
</dbReference>
<dbReference type="CDD" id="cd18873">
    <property type="entry name" value="NUDIX_NadM_like"/>
    <property type="match status" value="1"/>
</dbReference>
<reference evidence="2" key="1">
    <citation type="submission" date="2020-10" db="EMBL/GenBank/DDBJ databases">
        <authorList>
            <person name="Gilroy R."/>
        </authorList>
    </citation>
    <scope>NUCLEOTIDE SEQUENCE</scope>
    <source>
        <strain evidence="2">CHK193-30670</strain>
    </source>
</reference>
<dbReference type="Pfam" id="PF21906">
    <property type="entry name" value="WHD_NrtR"/>
    <property type="match status" value="1"/>
</dbReference>
<dbReference type="EMBL" id="DVMT01000041">
    <property type="protein sequence ID" value="HIU40471.1"/>
    <property type="molecule type" value="Genomic_DNA"/>
</dbReference>
<dbReference type="InterPro" id="IPR000086">
    <property type="entry name" value="NUDIX_hydrolase_dom"/>
</dbReference>
<dbReference type="PROSITE" id="PS51462">
    <property type="entry name" value="NUDIX"/>
    <property type="match status" value="1"/>
</dbReference>
<feature type="domain" description="Nudix hydrolase" evidence="1">
    <location>
        <begin position="12"/>
        <end position="147"/>
    </location>
</feature>
<sequence length="226" mass="26301">MRVENELYKNQGIHVISAIFTVEEGKMKVLLIKRKKQPYKDYWALVGGALYNSENLHDGMKREIKEKTGINNVRLYQFGVFDELGKTPSIPFRMVAIAYLGIVDGKRTDIIKESRNTKNAWWCEVKNVPNLAFSHNEILNSAVEKLKDLMVQSDILKALLPKEFTMPELQNLYEGILNKNFDRRNFRKKILSLNIIEDTNKELSINGNKPSKLYKFKDKIECKKIF</sequence>
<evidence type="ECO:0000259" key="1">
    <source>
        <dbReference type="PROSITE" id="PS51462"/>
    </source>
</evidence>
<keyword evidence="2" id="KW-0378">Hydrolase</keyword>
<gene>
    <name evidence="2" type="ORF">IAB68_04145</name>
</gene>
<accession>A0A9D1IPN7</accession>
<evidence type="ECO:0000313" key="3">
    <source>
        <dbReference type="Proteomes" id="UP000824074"/>
    </source>
</evidence>
<reference evidence="2" key="2">
    <citation type="journal article" date="2021" name="PeerJ">
        <title>Extensive microbial diversity within the chicken gut microbiome revealed by metagenomics and culture.</title>
        <authorList>
            <person name="Gilroy R."/>
            <person name="Ravi A."/>
            <person name="Getino M."/>
            <person name="Pursley I."/>
            <person name="Horton D.L."/>
            <person name="Alikhan N.F."/>
            <person name="Baker D."/>
            <person name="Gharbi K."/>
            <person name="Hall N."/>
            <person name="Watson M."/>
            <person name="Adriaenssens E.M."/>
            <person name="Foster-Nyarko E."/>
            <person name="Jarju S."/>
            <person name="Secka A."/>
            <person name="Antonio M."/>
            <person name="Oren A."/>
            <person name="Chaudhuri R.R."/>
            <person name="La Ragione R."/>
            <person name="Hildebrand F."/>
            <person name="Pallen M.J."/>
        </authorList>
    </citation>
    <scope>NUCLEOTIDE SEQUENCE</scope>
    <source>
        <strain evidence="2">CHK193-30670</strain>
    </source>
</reference>
<protein>
    <submittedName>
        <fullName evidence="2">NUDIX hydrolase</fullName>
    </submittedName>
</protein>
<dbReference type="Gene3D" id="3.90.79.10">
    <property type="entry name" value="Nucleoside Triphosphate Pyrophosphohydrolase"/>
    <property type="match status" value="1"/>
</dbReference>
<comment type="caution">
    <text evidence="2">The sequence shown here is derived from an EMBL/GenBank/DDBJ whole genome shotgun (WGS) entry which is preliminary data.</text>
</comment>
<organism evidence="2 3">
    <name type="scientific">Candidatus Aphodocola excrementigallinarum</name>
    <dbReference type="NCBI Taxonomy" id="2840670"/>
    <lineage>
        <taxon>Bacteria</taxon>
        <taxon>Bacillati</taxon>
        <taxon>Bacillota</taxon>
        <taxon>Bacilli</taxon>
        <taxon>Candidatus Aphodocola</taxon>
    </lineage>
</organism>
<dbReference type="InterPro" id="IPR054105">
    <property type="entry name" value="WHD_NrtR"/>
</dbReference>
<dbReference type="InterPro" id="IPR036390">
    <property type="entry name" value="WH_DNA-bd_sf"/>
</dbReference>
<dbReference type="PANTHER" id="PTHR43736:SF4">
    <property type="entry name" value="SLR1690 PROTEIN"/>
    <property type="match status" value="1"/>
</dbReference>
<dbReference type="InterPro" id="IPR015797">
    <property type="entry name" value="NUDIX_hydrolase-like_dom_sf"/>
</dbReference>
<dbReference type="InterPro" id="IPR036388">
    <property type="entry name" value="WH-like_DNA-bd_sf"/>
</dbReference>
<proteinExistence type="predicted"/>
<evidence type="ECO:0000313" key="2">
    <source>
        <dbReference type="EMBL" id="HIU40471.1"/>
    </source>
</evidence>
<dbReference type="AlphaFoldDB" id="A0A9D1IPN7"/>
<dbReference type="PANTHER" id="PTHR43736">
    <property type="entry name" value="ADP-RIBOSE PYROPHOSPHATASE"/>
    <property type="match status" value="1"/>
</dbReference>
<dbReference type="SUPFAM" id="SSF46785">
    <property type="entry name" value="Winged helix' DNA-binding domain"/>
    <property type="match status" value="1"/>
</dbReference>